<evidence type="ECO:0000256" key="1">
    <source>
        <dbReference type="ARBA" id="ARBA00004498"/>
    </source>
</evidence>
<dbReference type="PROSITE" id="PS50279">
    <property type="entry name" value="BPTI_KUNITZ_2"/>
    <property type="match status" value="1"/>
</dbReference>
<accession>A0A6G0ID81</accession>
<feature type="compositionally biased region" description="Gly residues" evidence="6">
    <location>
        <begin position="682"/>
        <end position="691"/>
    </location>
</feature>
<keyword evidence="5" id="KW-1015">Disulfide bond</keyword>
<feature type="compositionally biased region" description="Basic and acidic residues" evidence="6">
    <location>
        <begin position="574"/>
        <end position="593"/>
    </location>
</feature>
<dbReference type="CDD" id="cd22631">
    <property type="entry name" value="Kunitz_collagen_alpha6_VI-like"/>
    <property type="match status" value="1"/>
</dbReference>
<reference evidence="9 10" key="1">
    <citation type="submission" date="2019-07" db="EMBL/GenBank/DDBJ databases">
        <title>Chromosome genome assembly for large yellow croaker.</title>
        <authorList>
            <person name="Xiao S."/>
        </authorList>
    </citation>
    <scope>NUCLEOTIDE SEQUENCE [LARGE SCALE GENOMIC DNA]</scope>
    <source>
        <strain evidence="9">JMULYC20181020</strain>
        <tissue evidence="9">Muscle</tissue>
    </source>
</reference>
<evidence type="ECO:0000313" key="10">
    <source>
        <dbReference type="Proteomes" id="UP000424527"/>
    </source>
</evidence>
<sequence>MRPPEGNTYTAKALDSSLKFFNAKHGGRKETNVPQILIVVTDGHATDYHNLKKPSDALQQNGVQVYSVGVKDANKDELMTMAGGDESKVFYVGSFVALEFLHRNISEELCETTKPVCPKNRLNLVFLLDQSDNTNPDDYAIMKSLTKDLVKSFKVGKEFVHIGLAQFSNDHKKEFNLEEYFKTDDMIEHIDKMEKRGGGGHAYIEKALYRITEYFEASRDCQGCKYLILMTNGDSQDDVEDAADRLRNLGIEVFVVGFGNLHILQLLQIAHGPERVYKIQNNKDKEIVKNNLIEDICKDERDPPSECTVDIAIGFDITRRTRDPDEKIFSGHPKLQILLPEIIHRISSLPGIGSNPIATQIAFHIVDRNGRALYDTNFEDYKDDVVDKIVNLPLSQLTYFNRALLQSFKTLFTAKSRATVKVMVIFSDGLDEKVTDLETKKEDLRKSGVSALLIVALEEARNPEQLQRVEFGRGYNYKLPLRIGMASAGSTILKEIHSVSVRVCCNLTCTCSGLEGPPGPPGPDGPKGATGLKGQPGFFGEEGPPGDRGPVGSKGHPGIPGCPGARGQKGKRGVSGERGDGGEDGLEGIHGEQGDPGPHGPGGGRGEPGNPGKPGIKGDPGMEGDQGLRGDPGDPGVNNTKRGPKGYQGGQGPPGLIGQDGLPGKNGSTGSKGQDGRRGPPGDKGGPGPAGSNGPPGSPGGPGPQGPRGKIGDSGPKGFPGSPGLQGQPGNPGGPGIEGHRGSKGQEGQPGDPGIKGLPGPPGPRGISGHDGAHGYGPVGRKGSTRRSRNDGIPGVKGSDGHNGPKGPPGGAIPECQLINLTRENCPCCSDRPACPAFPTELVFALDISEDVRAVDFERQRSALLSLLDDIAIAESNCPTGARVTVVAYSAQIKYLIRFQDFRYREKLKEAVKNILQEKTNRRFLGASMRFVGRNVFKHTRAGIMMRKVAVFFSSGSVQDLEEVATAVWEYRARDISLAIISTINAPPVRQALEVDESGKSLFIVLGRNMAADLRRAKNCLICYDPCRPSEECAFIKEPVQPQQVDLDLVMVLDSSREVQADEYAGAQQLLGSVVEQLAVSPQPRRAGNQARVAVVQQSGTQVSKPEFGLQSYQNHNLMKTHLIKKMQQQGGSSALGQMLEFTLREVLRKATQPRRRRAVLTVVATETAYEDRAKLHYISQKAKCEGVAMFVVTVGDRYNRTQVEELASLPLQQHLIHLSKLNADEQGYAQRFFRVFLSALNKGMNSYPPPSLKQTCNQMMGAAGPEGQGSAELDEDMLADEQTLQEQTQTMSSPPGANLHVACSLGQDTGSCQDYTMMWFFDSSQRSCFPFWYGGCGGNENRFKTKQDCEKVCLTKG</sequence>
<keyword evidence="10" id="KW-1185">Reference proteome</keyword>
<gene>
    <name evidence="9" type="ORF">D5F01_LYC13191</name>
</gene>
<comment type="caution">
    <text evidence="9">The sequence shown here is derived from an EMBL/GenBank/DDBJ whole genome shotgun (WGS) entry which is preliminary data.</text>
</comment>
<dbReference type="PANTHER" id="PTHR24020">
    <property type="entry name" value="COLLAGEN ALPHA"/>
    <property type="match status" value="1"/>
</dbReference>
<evidence type="ECO:0000256" key="6">
    <source>
        <dbReference type="SAM" id="MobiDB-lite"/>
    </source>
</evidence>
<feature type="region of interest" description="Disordered" evidence="6">
    <location>
        <begin position="513"/>
        <end position="811"/>
    </location>
</feature>
<dbReference type="Pfam" id="PF00014">
    <property type="entry name" value="Kunitz_BPTI"/>
    <property type="match status" value="1"/>
</dbReference>
<feature type="compositionally biased region" description="Low complexity" evidence="6">
    <location>
        <begin position="719"/>
        <end position="729"/>
    </location>
</feature>
<dbReference type="InterPro" id="IPR036880">
    <property type="entry name" value="Kunitz_BPTI_sf"/>
</dbReference>
<protein>
    <submittedName>
        <fullName evidence="9">Collagen alpha-6(VI) chain</fullName>
    </submittedName>
</protein>
<dbReference type="Proteomes" id="UP000424527">
    <property type="component" value="Unassembled WGS sequence"/>
</dbReference>
<feature type="domain" description="VWFA" evidence="7">
    <location>
        <begin position="310"/>
        <end position="469"/>
    </location>
</feature>
<dbReference type="InterPro" id="IPR036465">
    <property type="entry name" value="vWFA_dom_sf"/>
</dbReference>
<dbReference type="InterPro" id="IPR020901">
    <property type="entry name" value="Prtase_inh_Kunz-CS"/>
</dbReference>
<dbReference type="SMART" id="SM00131">
    <property type="entry name" value="KU"/>
    <property type="match status" value="1"/>
</dbReference>
<evidence type="ECO:0000256" key="4">
    <source>
        <dbReference type="ARBA" id="ARBA00023119"/>
    </source>
</evidence>
<dbReference type="CDD" id="cd01450">
    <property type="entry name" value="vWFA_subfamily_ECM"/>
    <property type="match status" value="4"/>
</dbReference>
<dbReference type="GO" id="GO:0005581">
    <property type="term" value="C:collagen trimer"/>
    <property type="evidence" value="ECO:0007669"/>
    <property type="project" value="UniProtKB-KW"/>
</dbReference>
<dbReference type="SUPFAM" id="SSF53300">
    <property type="entry name" value="vWA-like"/>
    <property type="match status" value="5"/>
</dbReference>
<dbReference type="InterPro" id="IPR008160">
    <property type="entry name" value="Collagen"/>
</dbReference>
<dbReference type="GO" id="GO:0004867">
    <property type="term" value="F:serine-type endopeptidase inhibitor activity"/>
    <property type="evidence" value="ECO:0007669"/>
    <property type="project" value="InterPro"/>
</dbReference>
<feature type="domain" description="VWFA" evidence="7">
    <location>
        <begin position="1"/>
        <end position="109"/>
    </location>
</feature>
<evidence type="ECO:0000256" key="3">
    <source>
        <dbReference type="ARBA" id="ARBA00022889"/>
    </source>
</evidence>
<evidence type="ECO:0000313" key="9">
    <source>
        <dbReference type="EMBL" id="KAE8289307.1"/>
    </source>
</evidence>
<dbReference type="PRINTS" id="PR00453">
    <property type="entry name" value="VWFADOMAIN"/>
</dbReference>
<name>A0A6G0ID81_LARCR</name>
<feature type="domain" description="VWFA" evidence="7">
    <location>
        <begin position="841"/>
        <end position="982"/>
    </location>
</feature>
<dbReference type="GO" id="GO:0007155">
    <property type="term" value="P:cell adhesion"/>
    <property type="evidence" value="ECO:0007669"/>
    <property type="project" value="UniProtKB-KW"/>
</dbReference>
<dbReference type="Gene3D" id="3.40.50.410">
    <property type="entry name" value="von Willebrand factor, type A domain"/>
    <property type="match status" value="5"/>
</dbReference>
<dbReference type="PROSITE" id="PS00280">
    <property type="entry name" value="BPTI_KUNITZ_1"/>
    <property type="match status" value="1"/>
</dbReference>
<keyword evidence="4 9" id="KW-0176">Collagen</keyword>
<dbReference type="Pfam" id="PF00092">
    <property type="entry name" value="VWA"/>
    <property type="match status" value="4"/>
</dbReference>
<comment type="subcellular location">
    <subcellularLocation>
        <location evidence="1">Secreted</location>
        <location evidence="1">Extracellular space</location>
        <location evidence="1">Extracellular matrix</location>
    </subcellularLocation>
</comment>
<keyword evidence="2" id="KW-0964">Secreted</keyword>
<feature type="compositionally biased region" description="Gly residues" evidence="6">
    <location>
        <begin position="600"/>
        <end position="609"/>
    </location>
</feature>
<feature type="domain" description="BPTI/Kunitz inhibitor" evidence="8">
    <location>
        <begin position="1304"/>
        <end position="1354"/>
    </location>
</feature>
<keyword evidence="2" id="KW-0272">Extracellular matrix</keyword>
<dbReference type="PRINTS" id="PR00759">
    <property type="entry name" value="BASICPTASE"/>
</dbReference>
<dbReference type="InterPro" id="IPR050525">
    <property type="entry name" value="ECM_Assembly_Org"/>
</dbReference>
<proteinExistence type="predicted"/>
<dbReference type="PROSITE" id="PS50234">
    <property type="entry name" value="VWFA"/>
    <property type="match status" value="5"/>
</dbReference>
<feature type="compositionally biased region" description="Gly residues" evidence="6">
    <location>
        <begin position="646"/>
        <end position="655"/>
    </location>
</feature>
<dbReference type="SMART" id="SM00327">
    <property type="entry name" value="VWA"/>
    <property type="match status" value="4"/>
</dbReference>
<evidence type="ECO:0000259" key="8">
    <source>
        <dbReference type="PROSITE" id="PS50279"/>
    </source>
</evidence>
<dbReference type="InterPro" id="IPR002035">
    <property type="entry name" value="VWF_A"/>
</dbReference>
<organism evidence="9 10">
    <name type="scientific">Larimichthys crocea</name>
    <name type="common">Large yellow croaker</name>
    <name type="synonym">Pseudosciaena crocea</name>
    <dbReference type="NCBI Taxonomy" id="215358"/>
    <lineage>
        <taxon>Eukaryota</taxon>
        <taxon>Metazoa</taxon>
        <taxon>Chordata</taxon>
        <taxon>Craniata</taxon>
        <taxon>Vertebrata</taxon>
        <taxon>Euteleostomi</taxon>
        <taxon>Actinopterygii</taxon>
        <taxon>Neopterygii</taxon>
        <taxon>Teleostei</taxon>
        <taxon>Neoteleostei</taxon>
        <taxon>Acanthomorphata</taxon>
        <taxon>Eupercaria</taxon>
        <taxon>Sciaenidae</taxon>
        <taxon>Larimichthys</taxon>
    </lineage>
</organism>
<evidence type="ECO:0000256" key="5">
    <source>
        <dbReference type="ARBA" id="ARBA00023157"/>
    </source>
</evidence>
<dbReference type="Gene3D" id="4.10.410.10">
    <property type="entry name" value="Pancreatic trypsin inhibitor Kunitz domain"/>
    <property type="match status" value="1"/>
</dbReference>
<feature type="domain" description="VWFA" evidence="7">
    <location>
        <begin position="1048"/>
        <end position="1241"/>
    </location>
</feature>
<dbReference type="SUPFAM" id="SSF57362">
    <property type="entry name" value="BPTI-like"/>
    <property type="match status" value="1"/>
</dbReference>
<feature type="compositionally biased region" description="Pro residues" evidence="6">
    <location>
        <begin position="696"/>
        <end position="705"/>
    </location>
</feature>
<evidence type="ECO:0000259" key="7">
    <source>
        <dbReference type="PROSITE" id="PS50234"/>
    </source>
</evidence>
<feature type="domain" description="VWFA" evidence="7">
    <location>
        <begin position="123"/>
        <end position="296"/>
    </location>
</feature>
<dbReference type="PANTHER" id="PTHR24020:SF87">
    <property type="entry name" value="COLLAGEN ALPHA-1(VI) CHAIN-LIKE"/>
    <property type="match status" value="1"/>
</dbReference>
<dbReference type="Pfam" id="PF01391">
    <property type="entry name" value="Collagen"/>
    <property type="match status" value="1"/>
</dbReference>
<evidence type="ECO:0000256" key="2">
    <source>
        <dbReference type="ARBA" id="ARBA00022530"/>
    </source>
</evidence>
<dbReference type="InterPro" id="IPR002223">
    <property type="entry name" value="Kunitz_BPTI"/>
</dbReference>
<keyword evidence="3" id="KW-0130">Cell adhesion</keyword>
<dbReference type="EMBL" id="REGW02000012">
    <property type="protein sequence ID" value="KAE8289307.1"/>
    <property type="molecule type" value="Genomic_DNA"/>
</dbReference>
<dbReference type="FunFam" id="4.10.410.10:FF:000020">
    <property type="entry name" value="Collagen, type VI, alpha 3"/>
    <property type="match status" value="1"/>
</dbReference>
<dbReference type="FunFam" id="3.40.50.410:FF:000021">
    <property type="entry name" value="Collagen, type VI, alpha 3"/>
    <property type="match status" value="1"/>
</dbReference>